<dbReference type="RefSeq" id="WP_380077649.1">
    <property type="nucleotide sequence ID" value="NZ_JBHSGO010000044.1"/>
</dbReference>
<dbReference type="Pfam" id="PF00543">
    <property type="entry name" value="P-II"/>
    <property type="match status" value="1"/>
</dbReference>
<dbReference type="EMBL" id="JBHSGO010000044">
    <property type="protein sequence ID" value="MFC4665477.1"/>
    <property type="molecule type" value="Genomic_DNA"/>
</dbReference>
<sequence>MKSIFIAYNQAYQDIILKVLHRNLLKGYTLWDTVQGKGSNGGEPHLGDHAWPTLNGAILTVCQDHQVKPVLEELKKLDEATPEQGLRAFVWSIEDGI</sequence>
<reference evidence="2" key="1">
    <citation type="journal article" date="2019" name="Int. J. Syst. Evol. Microbiol.">
        <title>The Global Catalogue of Microorganisms (GCM) 10K type strain sequencing project: providing services to taxonomists for standard genome sequencing and annotation.</title>
        <authorList>
            <consortium name="The Broad Institute Genomics Platform"/>
            <consortium name="The Broad Institute Genome Sequencing Center for Infectious Disease"/>
            <person name="Wu L."/>
            <person name="Ma J."/>
        </authorList>
    </citation>
    <scope>NUCLEOTIDE SEQUENCE [LARGE SCALE GENOMIC DNA]</scope>
    <source>
        <strain evidence="2">CGMCC 4.7357</strain>
    </source>
</reference>
<organism evidence="1 2">
    <name type="scientific">Falsiporphyromonas endometrii</name>
    <dbReference type="NCBI Taxonomy" id="1387297"/>
    <lineage>
        <taxon>Bacteria</taxon>
        <taxon>Pseudomonadati</taxon>
        <taxon>Bacteroidota</taxon>
        <taxon>Bacteroidia</taxon>
        <taxon>Bacteroidales</taxon>
        <taxon>Porphyromonadaceae</taxon>
        <taxon>Falsiporphyromonas</taxon>
    </lineage>
</organism>
<proteinExistence type="predicted"/>
<name>A0ABV9K691_9PORP</name>
<accession>A0ABV9K691</accession>
<comment type="caution">
    <text evidence="1">The sequence shown here is derived from an EMBL/GenBank/DDBJ whole genome shotgun (WGS) entry which is preliminary data.</text>
</comment>
<protein>
    <submittedName>
        <fullName evidence="1">PG0541 family transporter-associated protein</fullName>
    </submittedName>
</protein>
<dbReference type="Proteomes" id="UP001596020">
    <property type="component" value="Unassembled WGS sequence"/>
</dbReference>
<dbReference type="NCBIfam" id="NF045581">
    <property type="entry name" value="PG0541_fam"/>
    <property type="match status" value="1"/>
</dbReference>
<evidence type="ECO:0000313" key="1">
    <source>
        <dbReference type="EMBL" id="MFC4665477.1"/>
    </source>
</evidence>
<dbReference type="Gene3D" id="3.30.70.120">
    <property type="match status" value="1"/>
</dbReference>
<dbReference type="InterPro" id="IPR002187">
    <property type="entry name" value="N-reg_PII"/>
</dbReference>
<gene>
    <name evidence="1" type="ORF">ACFO3G_02445</name>
</gene>
<dbReference type="SUPFAM" id="SSF54913">
    <property type="entry name" value="GlnB-like"/>
    <property type="match status" value="1"/>
</dbReference>
<evidence type="ECO:0000313" key="2">
    <source>
        <dbReference type="Proteomes" id="UP001596020"/>
    </source>
</evidence>
<keyword evidence="2" id="KW-1185">Reference proteome</keyword>
<dbReference type="InterPro" id="IPR015867">
    <property type="entry name" value="N-reg_PII/ATP_PRibTrfase_C"/>
</dbReference>
<dbReference type="InterPro" id="IPR011322">
    <property type="entry name" value="N-reg_PII-like_a/b"/>
</dbReference>